<gene>
    <name evidence="6" type="primary">bsrDIM1</name>
</gene>
<reference evidence="6" key="1">
    <citation type="submission" date="2006-01" db="EMBL/GenBank/DDBJ databases">
        <authorList>
            <person name="Xu S.-Y."/>
            <person name="Xiao J.-P."/>
        </authorList>
    </citation>
    <scope>NUCLEOTIDE SEQUENCE</scope>
</reference>
<evidence type="ECO:0000259" key="5">
    <source>
        <dbReference type="Pfam" id="PF01555"/>
    </source>
</evidence>
<dbReference type="GO" id="GO:0008170">
    <property type="term" value="F:N-methyltransferase activity"/>
    <property type="evidence" value="ECO:0007669"/>
    <property type="project" value="InterPro"/>
</dbReference>
<dbReference type="Pfam" id="PF01555">
    <property type="entry name" value="N6_N4_Mtase"/>
    <property type="match status" value="1"/>
</dbReference>
<dbReference type="Gene3D" id="3.40.50.150">
    <property type="entry name" value="Vaccinia Virus protein VP39"/>
    <property type="match status" value="2"/>
</dbReference>
<protein>
    <submittedName>
        <fullName evidence="6">M1.BsrDI</fullName>
    </submittedName>
</protein>
<dbReference type="GO" id="GO:0032259">
    <property type="term" value="P:methylation"/>
    <property type="evidence" value="ECO:0007669"/>
    <property type="project" value="UniProtKB-KW"/>
</dbReference>
<sequence>MMKNLKVIAAKTHPPEYMLHKYWARKPHNVISHFLESLTPDNGIIVDPFCGSGVVLREGSRLGRKVFGFDINPIALLISEVTTNPPKTDKFVNIINNILSSVEDKIKRVFSYNNKEIKYVVHEIIVKCQSCEKNISYGEAKKRGRTYLCPYCESKLRFNLENMVDTRLVSIVLEEGNTVKSIEALKEQKELSDKEIETNIPFAKYNYRFEENRRILAFEGLTTEKLFTRRNFSLLALIAEYFHSLEDESIRKAALLLLTASVAQCSRLIPYRNNMKTGGPAWSVPGFWVPPIHLETNPLSHLRARLEKFKKGLLFLEANPSIGDVSIQKMDAVSGIKKLKEKGIKSDLLFLDPPYGDSVPYLEFSSLWNSFLSDFPDINQDISVSDRKNKNDSWNFYSSKLMELMKEAKDLLNKDGRVLVTFNNNDLKAWESLLRAFQSNGFRCEYVIYQIPAVISSKAQFSPEGSYISDIYSVFVLDDKKELGQSLTPVVNALIKCASSRNGVIARNLALRTCAIAWMEHNISYELLSERDVLINSLFEEKQGKLHLKVPIERSVPLLKDTAREIARNILAKGPCTWEYLYETIAKQTSEIGIPDPDELRVVLENYVIFNKKKCMAYYPNSEQLTFPEDVFQ</sequence>
<keyword evidence="2" id="KW-0489">Methyltransferase</keyword>
<feature type="domain" description="DNA methylase N-4/N-6" evidence="5">
    <location>
        <begin position="20"/>
        <end position="73"/>
    </location>
</feature>
<proteinExistence type="inferred from homology"/>
<comment type="similarity">
    <text evidence="1">Belongs to the N(4)/N(6)-methyltransferase family.</text>
</comment>
<dbReference type="InterPro" id="IPR002941">
    <property type="entry name" value="DNA_methylase_N4/N6"/>
</dbReference>
<dbReference type="InterPro" id="IPR029063">
    <property type="entry name" value="SAM-dependent_MTases_sf"/>
</dbReference>
<name>A1XI24_GEOSE</name>
<evidence type="ECO:0000256" key="1">
    <source>
        <dbReference type="ARBA" id="ARBA00006594"/>
    </source>
</evidence>
<dbReference type="AlphaFoldDB" id="A1XI24"/>
<dbReference type="InterPro" id="IPR002052">
    <property type="entry name" value="DNA_methylase_N6_adenine_CS"/>
</dbReference>
<dbReference type="PROSITE" id="PS00092">
    <property type="entry name" value="N6_MTASE"/>
    <property type="match status" value="1"/>
</dbReference>
<evidence type="ECO:0000256" key="2">
    <source>
        <dbReference type="ARBA" id="ARBA00022603"/>
    </source>
</evidence>
<dbReference type="SUPFAM" id="SSF53335">
    <property type="entry name" value="S-adenosyl-L-methionine-dependent methyltransferases"/>
    <property type="match status" value="1"/>
</dbReference>
<dbReference type="REBASE" id="4778">
    <property type="entry name" value="M1.BsrDI"/>
</dbReference>
<dbReference type="GO" id="GO:0003677">
    <property type="term" value="F:DNA binding"/>
    <property type="evidence" value="ECO:0007669"/>
    <property type="project" value="InterPro"/>
</dbReference>
<dbReference type="EMBL" id="DQ367879">
    <property type="protein sequence ID" value="ABD15134.1"/>
    <property type="molecule type" value="Genomic_DNA"/>
</dbReference>
<reference evidence="6" key="2">
    <citation type="journal article" date="2007" name="Nucleic Acids Res.">
        <title>Discovery of natural nicking endonucleases Nb.BsrDI and Nb.BtsI and engineering of top-strand nicking variants from BsrDI and BtsI.</title>
        <authorList>
            <person name="Xu S.Y."/>
            <person name="Zhu Z."/>
            <person name="Zhang P."/>
            <person name="Chan S.H."/>
            <person name="Samuelson J.C."/>
            <person name="Xiao J."/>
            <person name="Ingalls D."/>
            <person name="Wilson G.G."/>
        </authorList>
    </citation>
    <scope>NUCLEOTIDE SEQUENCE</scope>
</reference>
<accession>A1XI24</accession>
<evidence type="ECO:0000313" key="6">
    <source>
        <dbReference type="EMBL" id="ABD15134.1"/>
    </source>
</evidence>
<evidence type="ECO:0000256" key="4">
    <source>
        <dbReference type="ARBA" id="ARBA00022747"/>
    </source>
</evidence>
<organism evidence="6">
    <name type="scientific">Geobacillus stearothermophilus</name>
    <name type="common">Bacillus stearothermophilus</name>
    <dbReference type="NCBI Taxonomy" id="1422"/>
    <lineage>
        <taxon>Bacteria</taxon>
        <taxon>Bacillati</taxon>
        <taxon>Bacillota</taxon>
        <taxon>Bacilli</taxon>
        <taxon>Bacillales</taxon>
        <taxon>Anoxybacillaceae</taxon>
        <taxon>Geobacillus</taxon>
    </lineage>
</organism>
<keyword evidence="4" id="KW-0680">Restriction system</keyword>
<keyword evidence="3" id="KW-0808">Transferase</keyword>
<dbReference type="GO" id="GO:0009307">
    <property type="term" value="P:DNA restriction-modification system"/>
    <property type="evidence" value="ECO:0007669"/>
    <property type="project" value="UniProtKB-KW"/>
</dbReference>
<evidence type="ECO:0000256" key="3">
    <source>
        <dbReference type="ARBA" id="ARBA00022679"/>
    </source>
</evidence>